<keyword evidence="3" id="KW-1185">Reference proteome</keyword>
<evidence type="ECO:0000313" key="2">
    <source>
        <dbReference type="EMBL" id="MBC5725166.1"/>
    </source>
</evidence>
<gene>
    <name evidence="2" type="ORF">H8S45_06800</name>
</gene>
<comment type="caution">
    <text evidence="2">The sequence shown here is derived from an EMBL/GenBank/DDBJ whole genome shotgun (WGS) entry which is preliminary data.</text>
</comment>
<keyword evidence="1" id="KW-0472">Membrane</keyword>
<dbReference type="EMBL" id="JACOPL010000005">
    <property type="protein sequence ID" value="MBC5725166.1"/>
    <property type="molecule type" value="Genomic_DNA"/>
</dbReference>
<keyword evidence="2" id="KW-0132">Cell division</keyword>
<organism evidence="2 3">
    <name type="scientific">Agathobaculum faecis</name>
    <dbReference type="NCBI Taxonomy" id="2763013"/>
    <lineage>
        <taxon>Bacteria</taxon>
        <taxon>Bacillati</taxon>
        <taxon>Bacillota</taxon>
        <taxon>Clostridia</taxon>
        <taxon>Eubacteriales</taxon>
        <taxon>Butyricicoccaceae</taxon>
        <taxon>Agathobaculum</taxon>
    </lineage>
</organism>
<reference evidence="2" key="1">
    <citation type="submission" date="2020-08" db="EMBL/GenBank/DDBJ databases">
        <title>Genome public.</title>
        <authorList>
            <person name="Liu C."/>
            <person name="Sun Q."/>
        </authorList>
    </citation>
    <scope>NUCLEOTIDE SEQUENCE</scope>
    <source>
        <strain evidence="2">NSJ-28</strain>
    </source>
</reference>
<dbReference type="AlphaFoldDB" id="A0A923LVH3"/>
<accession>A0A923LVH3</accession>
<dbReference type="GO" id="GO:0051301">
    <property type="term" value="P:cell division"/>
    <property type="evidence" value="ECO:0007669"/>
    <property type="project" value="UniProtKB-KW"/>
</dbReference>
<sequence>MMTASRESVAYKQYEERMAPVQQERTRDLRAVPTPRRRKKAAVRLNVFVCVSVIAIAAVYILFCQMQLTQLTAQVSTQTEALDELAAENVSLSSKQMNSMDMTQVEEYAVNHLGMVKMDNSQIEYVELTNPDTVTVAQSGVSLDALFSGLARSFSAALEYIR</sequence>
<dbReference type="RefSeq" id="WP_107631909.1">
    <property type="nucleotide sequence ID" value="NZ_JACOPL010000005.1"/>
</dbReference>
<dbReference type="Proteomes" id="UP000606499">
    <property type="component" value="Unassembled WGS sequence"/>
</dbReference>
<name>A0A923LVH3_9FIRM</name>
<evidence type="ECO:0000313" key="3">
    <source>
        <dbReference type="Proteomes" id="UP000606499"/>
    </source>
</evidence>
<dbReference type="GO" id="GO:0005886">
    <property type="term" value="C:plasma membrane"/>
    <property type="evidence" value="ECO:0007669"/>
    <property type="project" value="UniProtKB-SubCell"/>
</dbReference>
<keyword evidence="1" id="KW-1133">Transmembrane helix</keyword>
<proteinExistence type="predicted"/>
<protein>
    <submittedName>
        <fullName evidence="2">Cell division protein FtsL</fullName>
    </submittedName>
</protein>
<feature type="transmembrane region" description="Helical" evidence="1">
    <location>
        <begin position="45"/>
        <end position="63"/>
    </location>
</feature>
<keyword evidence="1" id="KW-0812">Transmembrane</keyword>
<evidence type="ECO:0000256" key="1">
    <source>
        <dbReference type="SAM" id="Phobius"/>
    </source>
</evidence>
<keyword evidence="2" id="KW-0131">Cell cycle</keyword>